<feature type="region of interest" description="Disordered" evidence="1">
    <location>
        <begin position="104"/>
        <end position="220"/>
    </location>
</feature>
<evidence type="ECO:0008006" key="4">
    <source>
        <dbReference type="Google" id="ProtNLM"/>
    </source>
</evidence>
<evidence type="ECO:0000313" key="3">
    <source>
        <dbReference type="Proteomes" id="UP001604282"/>
    </source>
</evidence>
<evidence type="ECO:0000256" key="1">
    <source>
        <dbReference type="SAM" id="MobiDB-lite"/>
    </source>
</evidence>
<sequence>MLRHAIAPLSAYTKVSHSVVRNPRLTSDAKVLLCYLQGLPESSATSKALGEHAADLGMKPRAYQRAKESLAACGYLHEWRWQGGRGRWITEQLVANVTLTRDEATALRDGDRSPTVPDPTVGGPAPSEPGGSPQDEDGEKNNPLPPTGRPPSPDAGDREEPEERGGRGSPERARAEAQERARAEVRERPEVPPPAPAAGDPGPGSESDSAPGSDPDPGPELVRAERLLLTLHHAHRDLRLGVREARALAAVAAEWLRRGVSAGDLRHALTAHLPRTGVRSAAGFLRHRLTEKLPPETPPEAPFGEAPRPAPGPLVECEGAGEPHAFRPVAGETRCGPCRREAARGEAFGAPRPEVRPARADWRGRVAEAFAERPGAAWGVLHGAAGAEASGG</sequence>
<reference evidence="2 3" key="1">
    <citation type="submission" date="2024-10" db="EMBL/GenBank/DDBJ databases">
        <title>The Natural Products Discovery Center: Release of the First 8490 Sequenced Strains for Exploring Actinobacteria Biosynthetic Diversity.</title>
        <authorList>
            <person name="Kalkreuter E."/>
            <person name="Kautsar S.A."/>
            <person name="Yang D."/>
            <person name="Bader C.D."/>
            <person name="Teijaro C.N."/>
            <person name="Fluegel L."/>
            <person name="Davis C.M."/>
            <person name="Simpson J.R."/>
            <person name="Lauterbach L."/>
            <person name="Steele A.D."/>
            <person name="Gui C."/>
            <person name="Meng S."/>
            <person name="Li G."/>
            <person name="Viehrig K."/>
            <person name="Ye F."/>
            <person name="Su P."/>
            <person name="Kiefer A.F."/>
            <person name="Nichols A."/>
            <person name="Cepeda A.J."/>
            <person name="Yan W."/>
            <person name="Fan B."/>
            <person name="Jiang Y."/>
            <person name="Adhikari A."/>
            <person name="Zheng C.-J."/>
            <person name="Schuster L."/>
            <person name="Cowan T.M."/>
            <person name="Smanski M.J."/>
            <person name="Chevrette M.G."/>
            <person name="De Carvalho L.P.S."/>
            <person name="Shen B."/>
        </authorList>
    </citation>
    <scope>NUCLEOTIDE SEQUENCE [LARGE SCALE GENOMIC DNA]</scope>
    <source>
        <strain evidence="2 3">NPDC048229</strain>
    </source>
</reference>
<feature type="compositionally biased region" description="Basic and acidic residues" evidence="1">
    <location>
        <begin position="155"/>
        <end position="190"/>
    </location>
</feature>
<comment type="caution">
    <text evidence="2">The sequence shown here is derived from an EMBL/GenBank/DDBJ whole genome shotgun (WGS) entry which is preliminary data.</text>
</comment>
<keyword evidence="3" id="KW-1185">Reference proteome</keyword>
<feature type="compositionally biased region" description="Pro residues" evidence="1">
    <location>
        <begin position="143"/>
        <end position="153"/>
    </location>
</feature>
<accession>A0ABW7BQ58</accession>
<dbReference type="EMBL" id="JBICZW010000003">
    <property type="protein sequence ID" value="MFG3188296.1"/>
    <property type="molecule type" value="Genomic_DNA"/>
</dbReference>
<evidence type="ECO:0000313" key="2">
    <source>
        <dbReference type="EMBL" id="MFG3188296.1"/>
    </source>
</evidence>
<feature type="compositionally biased region" description="Low complexity" evidence="1">
    <location>
        <begin position="122"/>
        <end position="133"/>
    </location>
</feature>
<dbReference type="RefSeq" id="WP_392879739.1">
    <property type="nucleotide sequence ID" value="NZ_JBICZW010000003.1"/>
</dbReference>
<organism evidence="2 3">
    <name type="scientific">Streptomyces omiyaensis</name>
    <dbReference type="NCBI Taxonomy" id="68247"/>
    <lineage>
        <taxon>Bacteria</taxon>
        <taxon>Bacillati</taxon>
        <taxon>Actinomycetota</taxon>
        <taxon>Actinomycetes</taxon>
        <taxon>Kitasatosporales</taxon>
        <taxon>Streptomycetaceae</taxon>
        <taxon>Streptomyces</taxon>
    </lineage>
</organism>
<feature type="compositionally biased region" description="Low complexity" evidence="1">
    <location>
        <begin position="197"/>
        <end position="215"/>
    </location>
</feature>
<gene>
    <name evidence="2" type="ORF">ACGFYS_05095</name>
</gene>
<proteinExistence type="predicted"/>
<dbReference type="Proteomes" id="UP001604282">
    <property type="component" value="Unassembled WGS sequence"/>
</dbReference>
<protein>
    <recommendedName>
        <fullName evidence="4">Helix-turn-helix domain-containing protein</fullName>
    </recommendedName>
</protein>
<feature type="region of interest" description="Disordered" evidence="1">
    <location>
        <begin position="292"/>
        <end position="320"/>
    </location>
</feature>
<name>A0ABW7BQ58_9ACTN</name>